<sequence length="569" mass="61681">MTVMTGPAPQPRKPVILTVDDDPAVSRAVARDLRRHYGERYRIVRAESGLDALETINELKLRGETVAVFVADYRMPQMSGIQFLEEAMDVYPMARRVLLTAYADTHAAIDAINVVDLDHYLLKPWDPPEEKLYPVIDALLEAWHATGDRAIPHTKVIGHRWSERSWEVRQFLARNLHSFRAFNADEPKGKQLLDAGGLDEFQLPVVISEQGQILVDPTDAELAAMLGLSTSPSLEMYDLAVIGGGPAGLAAAVYGASEGLKTVLIEEQTTGGQAGRSSRIENYLGFPTGVSGAELTTSARRQAERFGAEVITTRKAIKLSAGEAGTARTIEFEDGSTIAARAVILATGVAYRQLQVTGCWDNPDDPACNYVGRGVYYGASVSDASECKGEDVYIVGGANSAGQAAMFMSREARSVTMLVRGPSLEASMSHYLIQQIEKNPTITVRTCTEVVDTLGEDDHLTGLILENRQTGQRDTVEASRMCCFIGAEPRTDWLKEVVAVDDHGFVLAGPDLLNVAGWTLDRPPHHLETSVPGVFVAGDVRSESAKRVAAAVGEGSMAVMLVHRYLAEA</sequence>
<comment type="catalytic activity">
    <reaction evidence="3">
        <text>[thioredoxin]-dithiol + NADP(+) = [thioredoxin]-disulfide + NADPH + H(+)</text>
        <dbReference type="Rhea" id="RHEA:20345"/>
        <dbReference type="Rhea" id="RHEA-COMP:10698"/>
        <dbReference type="Rhea" id="RHEA-COMP:10700"/>
        <dbReference type="ChEBI" id="CHEBI:15378"/>
        <dbReference type="ChEBI" id="CHEBI:29950"/>
        <dbReference type="ChEBI" id="CHEBI:50058"/>
        <dbReference type="ChEBI" id="CHEBI:57783"/>
        <dbReference type="ChEBI" id="CHEBI:58349"/>
        <dbReference type="EC" id="1.8.1.9"/>
    </reaction>
</comment>
<accession>A0AAD1HJ29</accession>
<dbReference type="InterPro" id="IPR011006">
    <property type="entry name" value="CheY-like_superfamily"/>
</dbReference>
<protein>
    <submittedName>
        <fullName evidence="6">Fused response regulator/thioredoxin-disulfide reductase</fullName>
    </submittedName>
</protein>
<dbReference type="PRINTS" id="PR00469">
    <property type="entry name" value="PNDRDTASEII"/>
</dbReference>
<dbReference type="InterPro" id="IPR036188">
    <property type="entry name" value="FAD/NAD-bd_sf"/>
</dbReference>
<dbReference type="PRINTS" id="PR00368">
    <property type="entry name" value="FADPNR"/>
</dbReference>
<dbReference type="Pfam" id="PF07992">
    <property type="entry name" value="Pyr_redox_2"/>
    <property type="match status" value="1"/>
</dbReference>
<dbReference type="InterPro" id="IPR001789">
    <property type="entry name" value="Sig_transdc_resp-reg_receiver"/>
</dbReference>
<dbReference type="Gene3D" id="3.50.50.60">
    <property type="entry name" value="FAD/NAD(P)-binding domain"/>
    <property type="match status" value="2"/>
</dbReference>
<organism evidence="6 7">
    <name type="scientific">Mycolicibacterium aichiense</name>
    <dbReference type="NCBI Taxonomy" id="1799"/>
    <lineage>
        <taxon>Bacteria</taxon>
        <taxon>Bacillati</taxon>
        <taxon>Actinomycetota</taxon>
        <taxon>Actinomycetes</taxon>
        <taxon>Mycobacteriales</taxon>
        <taxon>Mycobacteriaceae</taxon>
        <taxon>Mycolicibacterium</taxon>
    </lineage>
</organism>
<dbReference type="InterPro" id="IPR050097">
    <property type="entry name" value="Ferredoxin-NADP_redctase_2"/>
</dbReference>
<dbReference type="GO" id="GO:0000160">
    <property type="term" value="P:phosphorelay signal transduction system"/>
    <property type="evidence" value="ECO:0007669"/>
    <property type="project" value="InterPro"/>
</dbReference>
<evidence type="ECO:0000313" key="7">
    <source>
        <dbReference type="Proteomes" id="UP000467327"/>
    </source>
</evidence>
<dbReference type="SUPFAM" id="SSF52172">
    <property type="entry name" value="CheY-like"/>
    <property type="match status" value="1"/>
</dbReference>
<evidence type="ECO:0000259" key="5">
    <source>
        <dbReference type="PROSITE" id="PS50110"/>
    </source>
</evidence>
<dbReference type="Proteomes" id="UP000467327">
    <property type="component" value="Chromosome"/>
</dbReference>
<dbReference type="SUPFAM" id="SSF51905">
    <property type="entry name" value="FAD/NAD(P)-binding domain"/>
    <property type="match status" value="1"/>
</dbReference>
<dbReference type="EMBL" id="AP022561">
    <property type="protein sequence ID" value="BBX06262.1"/>
    <property type="molecule type" value="Genomic_DNA"/>
</dbReference>
<dbReference type="Pfam" id="PF00072">
    <property type="entry name" value="Response_reg"/>
    <property type="match status" value="1"/>
</dbReference>
<keyword evidence="7" id="KW-1185">Reference proteome</keyword>
<gene>
    <name evidence="6" type="ORF">MAIC_10650</name>
</gene>
<evidence type="ECO:0000256" key="1">
    <source>
        <dbReference type="ARBA" id="ARBA00022630"/>
    </source>
</evidence>
<evidence type="ECO:0000256" key="2">
    <source>
        <dbReference type="ARBA" id="ARBA00023002"/>
    </source>
</evidence>
<keyword evidence="1" id="KW-0285">Flavoprotein</keyword>
<reference evidence="6 7" key="1">
    <citation type="journal article" date="2019" name="Emerg. Microbes Infect.">
        <title>Comprehensive subspecies identification of 175 nontuberculous mycobacteria species based on 7547 genomic profiles.</title>
        <authorList>
            <person name="Matsumoto Y."/>
            <person name="Kinjo T."/>
            <person name="Motooka D."/>
            <person name="Nabeya D."/>
            <person name="Jung N."/>
            <person name="Uechi K."/>
            <person name="Horii T."/>
            <person name="Iida T."/>
            <person name="Fujita J."/>
            <person name="Nakamura S."/>
        </authorList>
    </citation>
    <scope>NUCLEOTIDE SEQUENCE [LARGE SCALE GENOMIC DNA]</scope>
    <source>
        <strain evidence="6 7">JCM 6376</strain>
    </source>
</reference>
<keyword evidence="4" id="KW-0597">Phosphoprotein</keyword>
<evidence type="ECO:0000256" key="4">
    <source>
        <dbReference type="PROSITE-ProRule" id="PRU00169"/>
    </source>
</evidence>
<name>A0AAD1HJ29_9MYCO</name>
<keyword evidence="2" id="KW-0560">Oxidoreductase</keyword>
<evidence type="ECO:0000256" key="3">
    <source>
        <dbReference type="ARBA" id="ARBA00048132"/>
    </source>
</evidence>
<dbReference type="PROSITE" id="PS50110">
    <property type="entry name" value="RESPONSE_REGULATORY"/>
    <property type="match status" value="1"/>
</dbReference>
<dbReference type="PANTHER" id="PTHR48105">
    <property type="entry name" value="THIOREDOXIN REDUCTASE 1-RELATED-RELATED"/>
    <property type="match status" value="1"/>
</dbReference>
<dbReference type="InterPro" id="IPR023753">
    <property type="entry name" value="FAD/NAD-binding_dom"/>
</dbReference>
<dbReference type="GO" id="GO:0004791">
    <property type="term" value="F:thioredoxin-disulfide reductase (NADPH) activity"/>
    <property type="evidence" value="ECO:0007669"/>
    <property type="project" value="UniProtKB-EC"/>
</dbReference>
<feature type="modified residue" description="4-aspartylphosphate" evidence="4">
    <location>
        <position position="72"/>
    </location>
</feature>
<feature type="domain" description="Response regulatory" evidence="5">
    <location>
        <begin position="15"/>
        <end position="138"/>
    </location>
</feature>
<dbReference type="Gene3D" id="3.40.50.2300">
    <property type="match status" value="1"/>
</dbReference>
<proteinExistence type="predicted"/>
<evidence type="ECO:0000313" key="6">
    <source>
        <dbReference type="EMBL" id="BBX06262.1"/>
    </source>
</evidence>
<dbReference type="SMART" id="SM00448">
    <property type="entry name" value="REC"/>
    <property type="match status" value="1"/>
</dbReference>
<dbReference type="AlphaFoldDB" id="A0AAD1HJ29"/>
<dbReference type="KEGG" id="maic:MAIC_10650"/>